<organism evidence="2 3">
    <name type="scientific">Paramesorhizobium deserti</name>
    <dbReference type="NCBI Taxonomy" id="1494590"/>
    <lineage>
        <taxon>Bacteria</taxon>
        <taxon>Pseudomonadati</taxon>
        <taxon>Pseudomonadota</taxon>
        <taxon>Alphaproteobacteria</taxon>
        <taxon>Hyphomicrobiales</taxon>
        <taxon>Phyllobacteriaceae</taxon>
        <taxon>Paramesorhizobium</taxon>
    </lineage>
</organism>
<evidence type="ECO:0000259" key="1">
    <source>
        <dbReference type="SMART" id="SM00470"/>
    </source>
</evidence>
<evidence type="ECO:0000313" key="2">
    <source>
        <dbReference type="EMBL" id="KXF74941.1"/>
    </source>
</evidence>
<comment type="caution">
    <text evidence="2">The sequence shown here is derived from an EMBL/GenBank/DDBJ whole genome shotgun (WGS) entry which is preliminary data.</text>
</comment>
<evidence type="ECO:0000313" key="3">
    <source>
        <dbReference type="Proteomes" id="UP000070107"/>
    </source>
</evidence>
<gene>
    <name evidence="2" type="ORF">ATN84_22265</name>
</gene>
<dbReference type="EMBL" id="LNTU01000040">
    <property type="protein sequence ID" value="KXF74941.1"/>
    <property type="molecule type" value="Genomic_DNA"/>
</dbReference>
<dbReference type="RefSeq" id="WP_068885176.1">
    <property type="nucleotide sequence ID" value="NZ_LNTU01000040.1"/>
</dbReference>
<reference evidence="2 3" key="1">
    <citation type="submission" date="2015-11" db="EMBL/GenBank/DDBJ databases">
        <title>Draft genome sequence of Paramesorhizobium deserti A-3-E, a strain highly resistant to diverse beta-lactam antibiotics.</title>
        <authorList>
            <person name="Lv R."/>
            <person name="Yang X."/>
            <person name="Fang N."/>
            <person name="Guo J."/>
            <person name="Luo X."/>
            <person name="Peng F."/>
            <person name="Yang R."/>
            <person name="Cui Y."/>
            <person name="Fang C."/>
            <person name="Song Y."/>
        </authorList>
    </citation>
    <scope>NUCLEOTIDE SEQUENCE [LARGE SCALE GENOMIC DNA]</scope>
    <source>
        <strain evidence="2 3">A-3-E</strain>
    </source>
</reference>
<dbReference type="InterPro" id="IPR003115">
    <property type="entry name" value="ParB_N"/>
</dbReference>
<name>A0A135HP01_9HYPH</name>
<dbReference type="STRING" id="1494590.ATN84_22265"/>
<sequence>MHYRLVSPNRLIPTEEVDPDRVNELEIQILRAGSWTTPITAEKDALFVMDGHHRLTVAHRLGLAAVPVLLLDYGTVRVESWREGETITPASIFAMARSGRKFPCKTTRHIFDRPLPACDVPLEVLHQHHRAEAMPAHAVGEWS</sequence>
<feature type="domain" description="ParB-like N-terminal" evidence="1">
    <location>
        <begin position="4"/>
        <end position="87"/>
    </location>
</feature>
<dbReference type="SUPFAM" id="SSF110849">
    <property type="entry name" value="ParB/Sulfiredoxin"/>
    <property type="match status" value="1"/>
</dbReference>
<dbReference type="OrthoDB" id="8565623at2"/>
<dbReference type="SMART" id="SM00470">
    <property type="entry name" value="ParB"/>
    <property type="match status" value="1"/>
</dbReference>
<accession>A0A135HP01</accession>
<dbReference type="CDD" id="cd16400">
    <property type="entry name" value="ParB_Srx_like_nuclease"/>
    <property type="match status" value="1"/>
</dbReference>
<dbReference type="Proteomes" id="UP000070107">
    <property type="component" value="Unassembled WGS sequence"/>
</dbReference>
<dbReference type="InterPro" id="IPR036086">
    <property type="entry name" value="ParB/Sulfiredoxin_sf"/>
</dbReference>
<proteinExistence type="predicted"/>
<dbReference type="AlphaFoldDB" id="A0A135HP01"/>
<keyword evidence="3" id="KW-1185">Reference proteome</keyword>
<dbReference type="Gene3D" id="3.90.1530.10">
    <property type="entry name" value="Conserved hypothetical protein from pyrococcus furiosus pfu- 392566-001, ParB domain"/>
    <property type="match status" value="1"/>
</dbReference>
<protein>
    <recommendedName>
        <fullName evidence="1">ParB-like N-terminal domain-containing protein</fullName>
    </recommendedName>
</protein>